<feature type="region of interest" description="Disordered" evidence="1">
    <location>
        <begin position="72"/>
        <end position="104"/>
    </location>
</feature>
<comment type="caution">
    <text evidence="2">The sequence shown here is derived from an EMBL/GenBank/DDBJ whole genome shotgun (WGS) entry which is preliminary data.</text>
</comment>
<reference evidence="2 3" key="1">
    <citation type="journal article" date="2020" name="Sci. Rep.">
        <title>A novel cyanobacterial geosmin producer, revising GeoA distribution and dispersion patterns in Bacteria.</title>
        <authorList>
            <person name="Churro C."/>
            <person name="Semedo-Aguiar A.P."/>
            <person name="Silva A.D."/>
            <person name="Pereira-Leal J.B."/>
            <person name="Leite R.B."/>
        </authorList>
    </citation>
    <scope>NUCLEOTIDE SEQUENCE [LARGE SCALE GENOMIC DNA]</scope>
    <source>
        <strain evidence="2 3">IPMA8</strain>
    </source>
</reference>
<dbReference type="EMBL" id="SRRZ01000023">
    <property type="protein sequence ID" value="NQE34026.1"/>
    <property type="molecule type" value="Genomic_DNA"/>
</dbReference>
<evidence type="ECO:0000313" key="3">
    <source>
        <dbReference type="Proteomes" id="UP000702425"/>
    </source>
</evidence>
<gene>
    <name evidence="2" type="ORF">E5S67_01749</name>
</gene>
<proteinExistence type="predicted"/>
<dbReference type="Proteomes" id="UP000702425">
    <property type="component" value="Unassembled WGS sequence"/>
</dbReference>
<evidence type="ECO:0000256" key="1">
    <source>
        <dbReference type="SAM" id="MobiDB-lite"/>
    </source>
</evidence>
<name>A0ABX2CUT8_9CYAN</name>
<organism evidence="2 3">
    <name type="scientific">Microcoleus asticus IPMA8</name>
    <dbReference type="NCBI Taxonomy" id="2563858"/>
    <lineage>
        <taxon>Bacteria</taxon>
        <taxon>Bacillati</taxon>
        <taxon>Cyanobacteriota</taxon>
        <taxon>Cyanophyceae</taxon>
        <taxon>Oscillatoriophycideae</taxon>
        <taxon>Oscillatoriales</taxon>
        <taxon>Microcoleaceae</taxon>
        <taxon>Microcoleus</taxon>
        <taxon>Microcoleus asticus</taxon>
    </lineage>
</organism>
<sequence length="104" mass="11265">MTLIFDEVCAKTSSNYLLMLKKLGVCIAATKTVGTSQQYMIATTYTVVALNSLSVNSLSVIRATINPGYSLRKADTGKPPMSLEFPQNAPAKNPLKPNDANRQQ</sequence>
<accession>A0ABX2CUT8</accession>
<evidence type="ECO:0000313" key="2">
    <source>
        <dbReference type="EMBL" id="NQE34026.1"/>
    </source>
</evidence>
<keyword evidence="3" id="KW-1185">Reference proteome</keyword>
<protein>
    <submittedName>
        <fullName evidence="2">Uncharacterized protein</fullName>
    </submittedName>
</protein>